<feature type="region of interest" description="Disordered" evidence="1">
    <location>
        <begin position="77"/>
        <end position="100"/>
    </location>
</feature>
<accession>A0ABR2DBE6</accession>
<evidence type="ECO:0008006" key="4">
    <source>
        <dbReference type="Google" id="ProtNLM"/>
    </source>
</evidence>
<protein>
    <recommendedName>
        <fullName evidence="4">Membrane-associated kinase regulator 1</fullName>
    </recommendedName>
</protein>
<reference evidence="2 3" key="1">
    <citation type="journal article" date="2024" name="G3 (Bethesda)">
        <title>Genome assembly of Hibiscus sabdariffa L. provides insights into metabolisms of medicinal natural products.</title>
        <authorList>
            <person name="Kim T."/>
        </authorList>
    </citation>
    <scope>NUCLEOTIDE SEQUENCE [LARGE SCALE GENOMIC DNA]</scope>
    <source>
        <strain evidence="2">TK-2024</strain>
        <tissue evidence="2">Old leaves</tissue>
    </source>
</reference>
<keyword evidence="3" id="KW-1185">Reference proteome</keyword>
<feature type="compositionally biased region" description="Low complexity" evidence="1">
    <location>
        <begin position="77"/>
        <end position="98"/>
    </location>
</feature>
<evidence type="ECO:0000313" key="2">
    <source>
        <dbReference type="EMBL" id="KAK8532328.1"/>
    </source>
</evidence>
<dbReference type="EMBL" id="JBBPBM010000034">
    <property type="protein sequence ID" value="KAK8532328.1"/>
    <property type="molecule type" value="Genomic_DNA"/>
</dbReference>
<organism evidence="2 3">
    <name type="scientific">Hibiscus sabdariffa</name>
    <name type="common">roselle</name>
    <dbReference type="NCBI Taxonomy" id="183260"/>
    <lineage>
        <taxon>Eukaryota</taxon>
        <taxon>Viridiplantae</taxon>
        <taxon>Streptophyta</taxon>
        <taxon>Embryophyta</taxon>
        <taxon>Tracheophyta</taxon>
        <taxon>Spermatophyta</taxon>
        <taxon>Magnoliopsida</taxon>
        <taxon>eudicotyledons</taxon>
        <taxon>Gunneridae</taxon>
        <taxon>Pentapetalae</taxon>
        <taxon>rosids</taxon>
        <taxon>malvids</taxon>
        <taxon>Malvales</taxon>
        <taxon>Malvaceae</taxon>
        <taxon>Malvoideae</taxon>
        <taxon>Hibiscus</taxon>
    </lineage>
</organism>
<evidence type="ECO:0000313" key="3">
    <source>
        <dbReference type="Proteomes" id="UP001472677"/>
    </source>
</evidence>
<gene>
    <name evidence="2" type="ORF">V6N12_053772</name>
</gene>
<evidence type="ECO:0000256" key="1">
    <source>
        <dbReference type="SAM" id="MobiDB-lite"/>
    </source>
</evidence>
<comment type="caution">
    <text evidence="2">The sequence shown here is derived from an EMBL/GenBank/DDBJ whole genome shotgun (WGS) entry which is preliminary data.</text>
</comment>
<proteinExistence type="predicted"/>
<sequence>MVRTLLLSSSSFTVTASRDSNNSHSSFASDLFLLAVDNYGSSRRSSVSKEKHKQVKKVKPLYEKLWHKQVEPVLALSSSTPVPDSSIRSSSSHSGVLSRNGFSMSTSRVGGGMQYSNQSSVKKLQSAIAHCKNSLHQNKTIVICKEF</sequence>
<dbReference type="Proteomes" id="UP001472677">
    <property type="component" value="Unassembled WGS sequence"/>
</dbReference>
<name>A0ABR2DBE6_9ROSI</name>